<evidence type="ECO:0000313" key="3">
    <source>
        <dbReference type="EnsemblPlants" id="OB07G17920.1"/>
    </source>
</evidence>
<dbReference type="HOGENOM" id="CLU_1108508_0_0_1"/>
<evidence type="ECO:0000256" key="2">
    <source>
        <dbReference type="SAM" id="MobiDB-lite"/>
    </source>
</evidence>
<name>J3MK60_ORYBR</name>
<dbReference type="AlphaFoldDB" id="J3MK60"/>
<dbReference type="EnsemblPlants" id="OB07G17920.1">
    <property type="protein sequence ID" value="OB07G17920.1"/>
    <property type="gene ID" value="OB07G17920"/>
</dbReference>
<accession>J3MK60</accession>
<dbReference type="Gramene" id="OB07G17920.1">
    <property type="protein sequence ID" value="OB07G17920.1"/>
    <property type="gene ID" value="OB07G17920"/>
</dbReference>
<keyword evidence="4" id="KW-1185">Reference proteome</keyword>
<feature type="region of interest" description="Disordered" evidence="2">
    <location>
        <begin position="13"/>
        <end position="35"/>
    </location>
</feature>
<evidence type="ECO:0000256" key="1">
    <source>
        <dbReference type="SAM" id="Coils"/>
    </source>
</evidence>
<evidence type="ECO:0000313" key="4">
    <source>
        <dbReference type="Proteomes" id="UP000006038"/>
    </source>
</evidence>
<dbReference type="Proteomes" id="UP000006038">
    <property type="component" value="Chromosome 7"/>
</dbReference>
<sequence>MVDFGPLVTRINGPKMAHSGGERAHRFGNPSPTAPTLTSSVLQLIRVREGRTDKFKVDLSDDTRDITKIEGYIEESVKLLKGIEARSKAKSEVLRSLNPQLGDLDALCPDHDKSWGVRRSRRRLGELKKVNTRLQGECARLMAGKAELQAERSQLSATKAMLEVECARLKKGKDTAVAELVEARSRAKSVVEAAEAKTKEVELARDRLVTVLVSQGGGGHCQATDCDEEIAMKLTIIAHGAAKSIADSIGL</sequence>
<protein>
    <submittedName>
        <fullName evidence="3">Uncharacterized protein</fullName>
    </submittedName>
</protein>
<reference evidence="3" key="1">
    <citation type="journal article" date="2013" name="Nat. Commun.">
        <title>Whole-genome sequencing of Oryza brachyantha reveals mechanisms underlying Oryza genome evolution.</title>
        <authorList>
            <person name="Chen J."/>
            <person name="Huang Q."/>
            <person name="Gao D."/>
            <person name="Wang J."/>
            <person name="Lang Y."/>
            <person name="Liu T."/>
            <person name="Li B."/>
            <person name="Bai Z."/>
            <person name="Luis Goicoechea J."/>
            <person name="Liang C."/>
            <person name="Chen C."/>
            <person name="Zhang W."/>
            <person name="Sun S."/>
            <person name="Liao Y."/>
            <person name="Zhang X."/>
            <person name="Yang L."/>
            <person name="Song C."/>
            <person name="Wang M."/>
            <person name="Shi J."/>
            <person name="Liu G."/>
            <person name="Liu J."/>
            <person name="Zhou H."/>
            <person name="Zhou W."/>
            <person name="Yu Q."/>
            <person name="An N."/>
            <person name="Chen Y."/>
            <person name="Cai Q."/>
            <person name="Wang B."/>
            <person name="Liu B."/>
            <person name="Min J."/>
            <person name="Huang Y."/>
            <person name="Wu H."/>
            <person name="Li Z."/>
            <person name="Zhang Y."/>
            <person name="Yin Y."/>
            <person name="Song W."/>
            <person name="Jiang J."/>
            <person name="Jackson S.A."/>
            <person name="Wing R.A."/>
            <person name="Wang J."/>
            <person name="Chen M."/>
        </authorList>
    </citation>
    <scope>NUCLEOTIDE SEQUENCE [LARGE SCALE GENOMIC DNA]</scope>
    <source>
        <strain evidence="3">cv. IRGC 101232</strain>
    </source>
</reference>
<feature type="coiled-coil region" evidence="1">
    <location>
        <begin position="131"/>
        <end position="197"/>
    </location>
</feature>
<keyword evidence="1" id="KW-0175">Coiled coil</keyword>
<reference evidence="3" key="2">
    <citation type="submission" date="2013-04" db="UniProtKB">
        <authorList>
            <consortium name="EnsemblPlants"/>
        </authorList>
    </citation>
    <scope>IDENTIFICATION</scope>
</reference>
<organism evidence="3">
    <name type="scientific">Oryza brachyantha</name>
    <name type="common">malo sina</name>
    <dbReference type="NCBI Taxonomy" id="4533"/>
    <lineage>
        <taxon>Eukaryota</taxon>
        <taxon>Viridiplantae</taxon>
        <taxon>Streptophyta</taxon>
        <taxon>Embryophyta</taxon>
        <taxon>Tracheophyta</taxon>
        <taxon>Spermatophyta</taxon>
        <taxon>Magnoliopsida</taxon>
        <taxon>Liliopsida</taxon>
        <taxon>Poales</taxon>
        <taxon>Poaceae</taxon>
        <taxon>BOP clade</taxon>
        <taxon>Oryzoideae</taxon>
        <taxon>Oryzeae</taxon>
        <taxon>Oryzinae</taxon>
        <taxon>Oryza</taxon>
    </lineage>
</organism>
<proteinExistence type="predicted"/>